<organism evidence="4 5">
    <name type="scientific">Aphanomyces stellatus</name>
    <dbReference type="NCBI Taxonomy" id="120398"/>
    <lineage>
        <taxon>Eukaryota</taxon>
        <taxon>Sar</taxon>
        <taxon>Stramenopiles</taxon>
        <taxon>Oomycota</taxon>
        <taxon>Saprolegniomycetes</taxon>
        <taxon>Saprolegniales</taxon>
        <taxon>Verrucalvaceae</taxon>
        <taxon>Aphanomyces</taxon>
    </lineage>
</organism>
<dbReference type="GO" id="GO:0016020">
    <property type="term" value="C:membrane"/>
    <property type="evidence" value="ECO:0007669"/>
    <property type="project" value="InterPro"/>
</dbReference>
<proteinExistence type="predicted"/>
<feature type="transmembrane region" description="Helical" evidence="2">
    <location>
        <begin position="319"/>
        <end position="343"/>
    </location>
</feature>
<dbReference type="GO" id="GO:0005783">
    <property type="term" value="C:endoplasmic reticulum"/>
    <property type="evidence" value="ECO:0007669"/>
    <property type="project" value="TreeGrafter"/>
</dbReference>
<evidence type="ECO:0000313" key="4">
    <source>
        <dbReference type="EMBL" id="VFT90458.1"/>
    </source>
</evidence>
<dbReference type="PANTHER" id="PTHR21329:SF3">
    <property type="entry name" value="PHOSPHATIDYLINOSITOL N-ACETYLGLUCOSAMINYLTRANSFERASE SUBUNIT Q"/>
    <property type="match status" value="1"/>
</dbReference>
<dbReference type="Proteomes" id="UP000332933">
    <property type="component" value="Unassembled WGS sequence"/>
</dbReference>
<dbReference type="OrthoDB" id="70250at2759"/>
<keyword evidence="5" id="KW-1185">Reference proteome</keyword>
<reference evidence="4 5" key="1">
    <citation type="submission" date="2019-03" db="EMBL/GenBank/DDBJ databases">
        <authorList>
            <person name="Gaulin E."/>
            <person name="Dumas B."/>
        </authorList>
    </citation>
    <scope>NUCLEOTIDE SEQUENCE [LARGE SCALE GENOMIC DNA]</scope>
    <source>
        <strain evidence="4">CBS 568.67</strain>
    </source>
</reference>
<evidence type="ECO:0000313" key="5">
    <source>
        <dbReference type="Proteomes" id="UP000332933"/>
    </source>
</evidence>
<dbReference type="EMBL" id="VJMH01005466">
    <property type="protein sequence ID" value="KAF0695581.1"/>
    <property type="molecule type" value="Genomic_DNA"/>
</dbReference>
<keyword evidence="2" id="KW-0472">Membrane</keyword>
<accession>A0A485KYM0</accession>
<sequence>MHPNTLVCGGDNQVQMTVRVDVLWPEKADTSADAAAQHCYVVGWRLQNHLICVAAVLLVSKFTPAALKLEIEKLSKRFDRLNDFKPKDSAPLTLLGEIKPPSHDGAAPAATATGSSSSSRRHSDGAAKSIWLEMQWHADKRRPILVRGMEQGTSLAIDLCHVISYDAAFSQGRRYRHLTIRKRKRGDAKDTSATPLHSAIGHINHSFEIDQVLAQRPAATAYASKLQSILCWPFVLGMTLCRPTFRLWSWLLSAHFPDRVPFFGGKQVKSLSLFLRLLNRRIDMLAAIPEQYIKYNRLFLSDQPFHVLENGYAEFMSDLVLLVLDLVGGYTFRALVPTAIAYFQRTSHAHFRSLKAQVTWLVDAPAGFKINVALASSLGKGIHLMVDVAQYAIDGLSPYVDTILLIASAASILGLSVQLGLLYDFVEFVTLQTYYLYLYFSKLHRVQFDLLSSLWRLFLGKKKNLLRNRVDSCEYDVTQLLVGTLLFTIVFFVVATNSVFYLYFCLVRCIVLAIQTTIWCTIVFSHMIPLYSMALWVQDKFQFPSDVYLRPVKAPHALSIVFSNVHQNHCFVQDDFPATRQAETDAAIPTAYFTLHPVAFSFGALFTRVSEYGGALAKHYTVGKFLRCFLLGEYIPAIPFEGTPMRLAKATSMTTMTTKQVWEALRACSWA</sequence>
<dbReference type="Pfam" id="PF05024">
    <property type="entry name" value="Gpi1"/>
    <property type="match status" value="1"/>
</dbReference>
<dbReference type="PANTHER" id="PTHR21329">
    <property type="entry name" value="PHOSPHATIDYLINOSITOL N-ACETYLGLUCOSAMINYLTRANSFERASE SUBUNIT Q-RELATED"/>
    <property type="match status" value="1"/>
</dbReference>
<feature type="transmembrane region" description="Helical" evidence="2">
    <location>
        <begin position="510"/>
        <end position="531"/>
    </location>
</feature>
<dbReference type="AlphaFoldDB" id="A0A485KYM0"/>
<keyword evidence="2" id="KW-0812">Transmembrane</keyword>
<name>A0A485KYM0_9STRA</name>
<dbReference type="GO" id="GO:0006506">
    <property type="term" value="P:GPI anchor biosynthetic process"/>
    <property type="evidence" value="ECO:0007669"/>
    <property type="project" value="InterPro"/>
</dbReference>
<keyword evidence="2" id="KW-1133">Transmembrane helix</keyword>
<feature type="transmembrane region" description="Helical" evidence="2">
    <location>
        <begin position="403"/>
        <end position="423"/>
    </location>
</feature>
<feature type="transmembrane region" description="Helical" evidence="2">
    <location>
        <begin position="480"/>
        <end position="504"/>
    </location>
</feature>
<evidence type="ECO:0000256" key="1">
    <source>
        <dbReference type="SAM" id="MobiDB-lite"/>
    </source>
</evidence>
<reference evidence="3" key="2">
    <citation type="submission" date="2019-06" db="EMBL/GenBank/DDBJ databases">
        <title>Genomics analysis of Aphanomyces spp. identifies a new class of oomycete effector associated with host adaptation.</title>
        <authorList>
            <person name="Gaulin E."/>
        </authorList>
    </citation>
    <scope>NUCLEOTIDE SEQUENCE</scope>
    <source>
        <strain evidence="3">CBS 578.67</strain>
    </source>
</reference>
<dbReference type="InterPro" id="IPR007720">
    <property type="entry name" value="PigQ/GPI1"/>
</dbReference>
<feature type="compositionally biased region" description="Low complexity" evidence="1">
    <location>
        <begin position="103"/>
        <end position="118"/>
    </location>
</feature>
<evidence type="ECO:0000313" key="3">
    <source>
        <dbReference type="EMBL" id="KAF0695581.1"/>
    </source>
</evidence>
<gene>
    <name evidence="4" type="primary">Aste57867_13621</name>
    <name evidence="3" type="ORF">As57867_013571</name>
    <name evidence="4" type="ORF">ASTE57867_13621</name>
</gene>
<protein>
    <submittedName>
        <fullName evidence="4">Aste57867_13621 protein</fullName>
    </submittedName>
</protein>
<dbReference type="EMBL" id="CAADRA010005487">
    <property type="protein sequence ID" value="VFT90458.1"/>
    <property type="molecule type" value="Genomic_DNA"/>
</dbReference>
<evidence type="ECO:0000256" key="2">
    <source>
        <dbReference type="SAM" id="Phobius"/>
    </source>
</evidence>
<feature type="region of interest" description="Disordered" evidence="1">
    <location>
        <begin position="92"/>
        <end position="122"/>
    </location>
</feature>